<evidence type="ECO:0000313" key="2">
    <source>
        <dbReference type="Proteomes" id="UP000309992"/>
    </source>
</evidence>
<protein>
    <recommendedName>
        <fullName evidence="3">DUF4286 family protein</fullName>
    </recommendedName>
</protein>
<keyword evidence="2" id="KW-1185">Reference proteome</keyword>
<proteinExistence type="predicted"/>
<dbReference type="EMBL" id="SWMS01000007">
    <property type="protein sequence ID" value="TKG70895.1"/>
    <property type="molecule type" value="Genomic_DNA"/>
</dbReference>
<evidence type="ECO:0000313" key="1">
    <source>
        <dbReference type="EMBL" id="TKG70895.1"/>
    </source>
</evidence>
<evidence type="ECO:0008006" key="3">
    <source>
        <dbReference type="Google" id="ProtNLM"/>
    </source>
</evidence>
<dbReference type="Proteomes" id="UP000309992">
    <property type="component" value="Unassembled WGS sequence"/>
</dbReference>
<organism evidence="1 2">
    <name type="scientific">Prauserella endophytica</name>
    <dbReference type="NCBI Taxonomy" id="1592324"/>
    <lineage>
        <taxon>Bacteria</taxon>
        <taxon>Bacillati</taxon>
        <taxon>Actinomycetota</taxon>
        <taxon>Actinomycetes</taxon>
        <taxon>Pseudonocardiales</taxon>
        <taxon>Pseudonocardiaceae</taxon>
        <taxon>Prauserella</taxon>
        <taxon>Prauserella coralliicola group</taxon>
    </lineage>
</organism>
<reference evidence="1 2" key="1">
    <citation type="journal article" date="2015" name="Antonie Van Leeuwenhoek">
        <title>Prauserella endophytica sp. nov., an endophytic actinobacterium isolated from Tamarix taklamakanensis.</title>
        <authorList>
            <person name="Liu J.M."/>
            <person name="Habden X."/>
            <person name="Guo L."/>
            <person name="Tuo L."/>
            <person name="Jiang Z.K."/>
            <person name="Liu S.W."/>
            <person name="Liu X.F."/>
            <person name="Chen L."/>
            <person name="Li R.F."/>
            <person name="Zhang Y.Q."/>
            <person name="Sun C.H."/>
        </authorList>
    </citation>
    <scope>NUCLEOTIDE SEQUENCE [LARGE SCALE GENOMIC DNA]</scope>
    <source>
        <strain evidence="1 2">CGMCC 4.7182</strain>
    </source>
</reference>
<dbReference type="InterPro" id="IPR011008">
    <property type="entry name" value="Dimeric_a/b-barrel"/>
</dbReference>
<comment type="caution">
    <text evidence="1">The sequence shown here is derived from an EMBL/GenBank/DDBJ whole genome shotgun (WGS) entry which is preliminary data.</text>
</comment>
<sequence length="101" mass="11534">MKLVIYSSALAGRDEEFNEWYDTVHLKEVLEIPGVTSGTRYRVRSAGRGPLPEHRYATVYEIDGDPEAVLAEIFARSRDGRFQLSDSIDAASTRMHFWEEP</sequence>
<name>A0ABY2S4Z9_9PSEU</name>
<dbReference type="RefSeq" id="WP_112267611.1">
    <property type="nucleotide sequence ID" value="NZ_SWMS01000007.1"/>
</dbReference>
<gene>
    <name evidence="1" type="ORF">FCN18_15360</name>
</gene>
<dbReference type="SUPFAM" id="SSF54909">
    <property type="entry name" value="Dimeric alpha+beta barrel"/>
    <property type="match status" value="1"/>
</dbReference>
<accession>A0ABY2S4Z9</accession>
<dbReference type="Gene3D" id="3.30.70.100">
    <property type="match status" value="1"/>
</dbReference>